<evidence type="ECO:0000313" key="4">
    <source>
        <dbReference type="Proteomes" id="UP000006727"/>
    </source>
</evidence>
<dbReference type="EnsemblPlants" id="Pp3c1_10850V3.1">
    <property type="protein sequence ID" value="Pp3c1_10850V3.1"/>
    <property type="gene ID" value="Pp3c1_10850"/>
</dbReference>
<reference evidence="2 4" key="2">
    <citation type="journal article" date="2018" name="Plant J.">
        <title>The Physcomitrella patens chromosome-scale assembly reveals moss genome structure and evolution.</title>
        <authorList>
            <person name="Lang D."/>
            <person name="Ullrich K.K."/>
            <person name="Murat F."/>
            <person name="Fuchs J."/>
            <person name="Jenkins J."/>
            <person name="Haas F.B."/>
            <person name="Piednoel M."/>
            <person name="Gundlach H."/>
            <person name="Van Bel M."/>
            <person name="Meyberg R."/>
            <person name="Vives C."/>
            <person name="Morata J."/>
            <person name="Symeonidi A."/>
            <person name="Hiss M."/>
            <person name="Muchero W."/>
            <person name="Kamisugi Y."/>
            <person name="Saleh O."/>
            <person name="Blanc G."/>
            <person name="Decker E.L."/>
            <person name="van Gessel N."/>
            <person name="Grimwood J."/>
            <person name="Hayes R.D."/>
            <person name="Graham S.W."/>
            <person name="Gunter L.E."/>
            <person name="McDaniel S.F."/>
            <person name="Hoernstein S.N.W."/>
            <person name="Larsson A."/>
            <person name="Li F.W."/>
            <person name="Perroud P.F."/>
            <person name="Phillips J."/>
            <person name="Ranjan P."/>
            <person name="Rokshar D.S."/>
            <person name="Rothfels C.J."/>
            <person name="Schneider L."/>
            <person name="Shu S."/>
            <person name="Stevenson D.W."/>
            <person name="Thummler F."/>
            <person name="Tillich M."/>
            <person name="Villarreal Aguilar J.C."/>
            <person name="Widiez T."/>
            <person name="Wong G.K."/>
            <person name="Wymore A."/>
            <person name="Zhang Y."/>
            <person name="Zimmer A.D."/>
            <person name="Quatrano R.S."/>
            <person name="Mayer K.F.X."/>
            <person name="Goodstein D."/>
            <person name="Casacuberta J.M."/>
            <person name="Vandepoele K."/>
            <person name="Reski R."/>
            <person name="Cuming A.C."/>
            <person name="Tuskan G.A."/>
            <person name="Maumus F."/>
            <person name="Salse J."/>
            <person name="Schmutz J."/>
            <person name="Rensing S.A."/>
        </authorList>
    </citation>
    <scope>NUCLEOTIDE SEQUENCE [LARGE SCALE GENOMIC DNA]</scope>
    <source>
        <strain evidence="3 4">cv. Gransden 2004</strain>
    </source>
</reference>
<keyword evidence="1" id="KW-0175">Coiled coil</keyword>
<sequence length="523" mass="60585">MSDQTRSPQEIPNCRAVSESFRHLKQSSCESEVSKPLGMLEMTAGLSDGRGVHASCLPLNRLAIGAVRGRIYMSAIDAKVLFRVMGKARGEIDKYDLYLHDRREASKEGTNMGFQSDFPHDTCDRQISSSGHVYDKSVALDRERLEVASLRQDIIDEYEKKSAELLEYLDSMESAFEYQRLEYEERQKNLRLENEELRHELAHGCRARVAELLEKDQEREEDAHYVVQAVQVLKSEMKEKERVAKKDHRKVKELQLMVEELQWTIEKKEEEHENVGRREKKARKHIEEENDVLRRKAALGWMLGCLSDAWARVTVELYLRLDPDIGAGRILKLVRKVQRELESGNRVFSTGGMTPPKLEYELIQREIRRLINAGNSNTLPSLAQKLRINSSVVRTAKPKQFTRELPGDRRKKLRLSKSLREQAQAAQRSFSAPSEVPSRKEVAACEGFVLKDHLKQKHHVSCHKDVQKKDWGTWKKLRLLKMDQAAKETSYREIKKVLQGLESSMTYLLGQERRRRLNNQSRI</sequence>
<evidence type="ECO:0000313" key="2">
    <source>
        <dbReference type="EMBL" id="PNR62081.1"/>
    </source>
</evidence>
<dbReference type="Gramene" id="Pp3c1_10850V3.1">
    <property type="protein sequence ID" value="Pp3c1_10850V3.1"/>
    <property type="gene ID" value="Pp3c1_10850"/>
</dbReference>
<dbReference type="EMBL" id="ABEU02000001">
    <property type="protein sequence ID" value="PNR62081.1"/>
    <property type="molecule type" value="Genomic_DNA"/>
</dbReference>
<reference evidence="3" key="3">
    <citation type="submission" date="2020-12" db="UniProtKB">
        <authorList>
            <consortium name="EnsemblPlants"/>
        </authorList>
    </citation>
    <scope>IDENTIFICATION</scope>
</reference>
<evidence type="ECO:0000313" key="3">
    <source>
        <dbReference type="EnsemblPlants" id="Pp3c1_10850V3.1"/>
    </source>
</evidence>
<feature type="coiled-coil region" evidence="1">
    <location>
        <begin position="155"/>
        <end position="200"/>
    </location>
</feature>
<proteinExistence type="predicted"/>
<dbReference type="AlphaFoldDB" id="A0A2K1L7W5"/>
<organism evidence="2">
    <name type="scientific">Physcomitrium patens</name>
    <name type="common">Spreading-leaved earth moss</name>
    <name type="synonym">Physcomitrella patens</name>
    <dbReference type="NCBI Taxonomy" id="3218"/>
    <lineage>
        <taxon>Eukaryota</taxon>
        <taxon>Viridiplantae</taxon>
        <taxon>Streptophyta</taxon>
        <taxon>Embryophyta</taxon>
        <taxon>Bryophyta</taxon>
        <taxon>Bryophytina</taxon>
        <taxon>Bryopsida</taxon>
        <taxon>Funariidae</taxon>
        <taxon>Funariales</taxon>
        <taxon>Funariaceae</taxon>
        <taxon>Physcomitrium</taxon>
    </lineage>
</organism>
<dbReference type="Proteomes" id="UP000006727">
    <property type="component" value="Chromosome 1"/>
</dbReference>
<gene>
    <name evidence="2" type="ORF">PHYPA_000505</name>
</gene>
<protein>
    <submittedName>
        <fullName evidence="2 3">Uncharacterized protein</fullName>
    </submittedName>
</protein>
<dbReference type="InParanoid" id="A0A2K1L7W5"/>
<keyword evidence="4" id="KW-1185">Reference proteome</keyword>
<evidence type="ECO:0000256" key="1">
    <source>
        <dbReference type="SAM" id="Coils"/>
    </source>
</evidence>
<feature type="coiled-coil region" evidence="1">
    <location>
        <begin position="251"/>
        <end position="278"/>
    </location>
</feature>
<reference evidence="2 4" key="1">
    <citation type="journal article" date="2008" name="Science">
        <title>The Physcomitrella genome reveals evolutionary insights into the conquest of land by plants.</title>
        <authorList>
            <person name="Rensing S."/>
            <person name="Lang D."/>
            <person name="Zimmer A."/>
            <person name="Terry A."/>
            <person name="Salamov A."/>
            <person name="Shapiro H."/>
            <person name="Nishiyama T."/>
            <person name="Perroud P.-F."/>
            <person name="Lindquist E."/>
            <person name="Kamisugi Y."/>
            <person name="Tanahashi T."/>
            <person name="Sakakibara K."/>
            <person name="Fujita T."/>
            <person name="Oishi K."/>
            <person name="Shin-I T."/>
            <person name="Kuroki Y."/>
            <person name="Toyoda A."/>
            <person name="Suzuki Y."/>
            <person name="Hashimoto A."/>
            <person name="Yamaguchi K."/>
            <person name="Sugano A."/>
            <person name="Kohara Y."/>
            <person name="Fujiyama A."/>
            <person name="Anterola A."/>
            <person name="Aoki S."/>
            <person name="Ashton N."/>
            <person name="Barbazuk W.B."/>
            <person name="Barker E."/>
            <person name="Bennetzen J."/>
            <person name="Bezanilla M."/>
            <person name="Blankenship R."/>
            <person name="Cho S.H."/>
            <person name="Dutcher S."/>
            <person name="Estelle M."/>
            <person name="Fawcett J.A."/>
            <person name="Gundlach H."/>
            <person name="Hanada K."/>
            <person name="Heyl A."/>
            <person name="Hicks K.A."/>
            <person name="Hugh J."/>
            <person name="Lohr M."/>
            <person name="Mayer K."/>
            <person name="Melkozernov A."/>
            <person name="Murata T."/>
            <person name="Nelson D."/>
            <person name="Pils B."/>
            <person name="Prigge M."/>
            <person name="Reiss B."/>
            <person name="Renner T."/>
            <person name="Rombauts S."/>
            <person name="Rushton P."/>
            <person name="Sanderfoot A."/>
            <person name="Schween G."/>
            <person name="Shiu S.-H."/>
            <person name="Stueber K."/>
            <person name="Theodoulou F.L."/>
            <person name="Tu H."/>
            <person name="Van de Peer Y."/>
            <person name="Verrier P.J."/>
            <person name="Waters E."/>
            <person name="Wood A."/>
            <person name="Yang L."/>
            <person name="Cove D."/>
            <person name="Cuming A."/>
            <person name="Hasebe M."/>
            <person name="Lucas S."/>
            <person name="Mishler D.B."/>
            <person name="Reski R."/>
            <person name="Grigoriev I."/>
            <person name="Quatrano R.S."/>
            <person name="Boore J.L."/>
        </authorList>
    </citation>
    <scope>NUCLEOTIDE SEQUENCE [LARGE SCALE GENOMIC DNA]</scope>
    <source>
        <strain evidence="3 4">cv. Gransden 2004</strain>
    </source>
</reference>
<accession>A0A2K1L7W5</accession>
<name>A0A2K1L7W5_PHYPA</name>